<comment type="caution">
    <text evidence="4">The sequence shown here is derived from an EMBL/GenBank/DDBJ whole genome shotgun (WGS) entry which is preliminary data.</text>
</comment>
<dbReference type="InterPro" id="IPR045078">
    <property type="entry name" value="TST/MPST-like"/>
</dbReference>
<dbReference type="PROSITE" id="PS50206">
    <property type="entry name" value="RHODANESE_3"/>
    <property type="match status" value="2"/>
</dbReference>
<dbReference type="SMART" id="SM00450">
    <property type="entry name" value="RHOD"/>
    <property type="match status" value="2"/>
</dbReference>
<dbReference type="Proteomes" id="UP001174210">
    <property type="component" value="Unassembled WGS sequence"/>
</dbReference>
<proteinExistence type="predicted"/>
<gene>
    <name evidence="4" type="ORF">P5G59_00205</name>
</gene>
<protein>
    <submittedName>
        <fullName evidence="4">Rhodanese-like domain-containing protein</fullName>
    </submittedName>
</protein>
<feature type="domain" description="Rhodanese" evidence="3">
    <location>
        <begin position="63"/>
        <end position="160"/>
    </location>
</feature>
<dbReference type="RefSeq" id="WP_301214861.1">
    <property type="nucleotide sequence ID" value="NZ_JAROCB010000001.1"/>
</dbReference>
<dbReference type="Pfam" id="PF00581">
    <property type="entry name" value="Rhodanese"/>
    <property type="match status" value="2"/>
</dbReference>
<reference evidence="4" key="1">
    <citation type="submission" date="2023-03" db="EMBL/GenBank/DDBJ databases">
        <title>MT1 and MT2 Draft Genomes of Novel Species.</title>
        <authorList>
            <person name="Venkateswaran K."/>
        </authorList>
    </citation>
    <scope>NUCLEOTIDE SEQUENCE</scope>
    <source>
        <strain evidence="4">F6_8S_P_1A</strain>
    </source>
</reference>
<dbReference type="PANTHER" id="PTHR11364:SF27">
    <property type="entry name" value="SULFURTRANSFERASE"/>
    <property type="match status" value="1"/>
</dbReference>
<keyword evidence="5" id="KW-1185">Reference proteome</keyword>
<dbReference type="PANTHER" id="PTHR11364">
    <property type="entry name" value="THIOSULFATE SULFERTANSFERASE"/>
    <property type="match status" value="1"/>
</dbReference>
<dbReference type="SUPFAM" id="SSF52821">
    <property type="entry name" value="Rhodanese/Cell cycle control phosphatase"/>
    <property type="match status" value="2"/>
</dbReference>
<dbReference type="InterPro" id="IPR001763">
    <property type="entry name" value="Rhodanese-like_dom"/>
</dbReference>
<feature type="domain" description="Rhodanese" evidence="3">
    <location>
        <begin position="205"/>
        <end position="299"/>
    </location>
</feature>
<keyword evidence="2" id="KW-0677">Repeat</keyword>
<dbReference type="InterPro" id="IPR036873">
    <property type="entry name" value="Rhodanese-like_dom_sf"/>
</dbReference>
<name>A0ABT8IRX1_9MICO</name>
<accession>A0ABT8IRX1</accession>
<dbReference type="Gene3D" id="3.40.250.10">
    <property type="entry name" value="Rhodanese-like domain"/>
    <property type="match status" value="2"/>
</dbReference>
<organism evidence="4 5">
    <name type="scientific">Leifsonia virtsii</name>
    <dbReference type="NCBI Taxonomy" id="3035915"/>
    <lineage>
        <taxon>Bacteria</taxon>
        <taxon>Bacillati</taxon>
        <taxon>Actinomycetota</taxon>
        <taxon>Actinomycetes</taxon>
        <taxon>Micrococcales</taxon>
        <taxon>Microbacteriaceae</taxon>
        <taxon>Leifsonia</taxon>
    </lineage>
</organism>
<dbReference type="CDD" id="cd01448">
    <property type="entry name" value="TST_Repeat_1"/>
    <property type="match status" value="1"/>
</dbReference>
<evidence type="ECO:0000313" key="5">
    <source>
        <dbReference type="Proteomes" id="UP001174210"/>
    </source>
</evidence>
<keyword evidence="1" id="KW-0808">Transferase</keyword>
<evidence type="ECO:0000259" key="3">
    <source>
        <dbReference type="PROSITE" id="PS50206"/>
    </source>
</evidence>
<evidence type="ECO:0000256" key="2">
    <source>
        <dbReference type="ARBA" id="ARBA00022737"/>
    </source>
</evidence>
<dbReference type="EMBL" id="JAROCB010000001">
    <property type="protein sequence ID" value="MDN4595550.1"/>
    <property type="molecule type" value="Genomic_DNA"/>
</dbReference>
<evidence type="ECO:0000256" key="1">
    <source>
        <dbReference type="ARBA" id="ARBA00022679"/>
    </source>
</evidence>
<sequence length="302" mass="30843">MTETTSLPVQPAATTALASALDGPLVSTQWLADHLGAEGLVVLDATAVASRDADGRAVYVSGRPAFAESRIPGSAFADLVDAFSDAEAPFAFTRPGSDAFARAAAAVGVGPETTVVVYDTALGQWASRLWYLFRAFGHDRVALLDGGLPKWTAEGRPVEAGDVPAAQLASATTPLPATERPGFWVGTEEVAAIVDGTRPGALVCGTSARDFAARHIPGSTSAPVARLLDRETNAFLPVPELREVLADVLAAPGPVVVYCGAGIAAAADALALALLGRDDVLLYDGSLGEWTADPAAPLASAA</sequence>
<evidence type="ECO:0000313" key="4">
    <source>
        <dbReference type="EMBL" id="MDN4595550.1"/>
    </source>
</evidence>